<comment type="caution">
    <text evidence="2">The sequence shown here is derived from an EMBL/GenBank/DDBJ whole genome shotgun (WGS) entry which is preliminary data.</text>
</comment>
<evidence type="ECO:0000313" key="2">
    <source>
        <dbReference type="EMBL" id="HEC78185.1"/>
    </source>
</evidence>
<dbReference type="SUPFAM" id="SSF53448">
    <property type="entry name" value="Nucleotide-diphospho-sugar transferases"/>
    <property type="match status" value="1"/>
</dbReference>
<evidence type="ECO:0000259" key="1">
    <source>
        <dbReference type="Pfam" id="PF00535"/>
    </source>
</evidence>
<gene>
    <name evidence="2" type="ORF">ENI34_03470</name>
</gene>
<reference evidence="2" key="1">
    <citation type="journal article" date="2020" name="mSystems">
        <title>Genome- and Community-Level Interaction Insights into Carbon Utilization and Element Cycling Functions of Hydrothermarchaeota in Hydrothermal Sediment.</title>
        <authorList>
            <person name="Zhou Z."/>
            <person name="Liu Y."/>
            <person name="Xu W."/>
            <person name="Pan J."/>
            <person name="Luo Z.H."/>
            <person name="Li M."/>
        </authorList>
    </citation>
    <scope>NUCLEOTIDE SEQUENCE</scope>
    <source>
        <strain evidence="2">HyVt-388</strain>
    </source>
</reference>
<dbReference type="EMBL" id="DRIG01000037">
    <property type="protein sequence ID" value="HEC78185.1"/>
    <property type="molecule type" value="Genomic_DNA"/>
</dbReference>
<dbReference type="InterPro" id="IPR029044">
    <property type="entry name" value="Nucleotide-diphossugar_trans"/>
</dbReference>
<dbReference type="InterPro" id="IPR001173">
    <property type="entry name" value="Glyco_trans_2-like"/>
</dbReference>
<dbReference type="InterPro" id="IPR050256">
    <property type="entry name" value="Glycosyltransferase_2"/>
</dbReference>
<organism evidence="2 3">
    <name type="scientific">candidate division WOR-3 bacterium</name>
    <dbReference type="NCBI Taxonomy" id="2052148"/>
    <lineage>
        <taxon>Bacteria</taxon>
        <taxon>Bacteria division WOR-3</taxon>
    </lineage>
</organism>
<dbReference type="CDD" id="cd04179">
    <property type="entry name" value="DPM_DPG-synthase_like"/>
    <property type="match status" value="1"/>
</dbReference>
<proteinExistence type="predicted"/>
<sequence>MKLTVIVPVYNEIENIDTIITAIEKVEVPKQIIVVDDFSTDGTREFLKKRSGIETIFQAKNQGKGAAIRAGLTRASGDFTIIQDADLEYSPAEYPKLLKPLTAEKTRVVYGSRILGRGKFLRSSYYANRFLTLLTNLLYHSRLTDMETCYKIISTKLLKELGLISSRFEIEPEITCKLLKRKEKIIEVPITYEGRQRGKKIGIRDGIQAIWNLIKWKIKR</sequence>
<dbReference type="Pfam" id="PF00535">
    <property type="entry name" value="Glycos_transf_2"/>
    <property type="match status" value="1"/>
</dbReference>
<dbReference type="Proteomes" id="UP000885826">
    <property type="component" value="Unassembled WGS sequence"/>
</dbReference>
<feature type="domain" description="Glycosyltransferase 2-like" evidence="1">
    <location>
        <begin position="4"/>
        <end position="161"/>
    </location>
</feature>
<accession>A0A9C9ELL5</accession>
<dbReference type="Gene3D" id="3.90.550.10">
    <property type="entry name" value="Spore Coat Polysaccharide Biosynthesis Protein SpsA, Chain A"/>
    <property type="match status" value="1"/>
</dbReference>
<protein>
    <submittedName>
        <fullName evidence="2">Glycosyltransferase family 2 protein</fullName>
    </submittedName>
</protein>
<evidence type="ECO:0000313" key="3">
    <source>
        <dbReference type="Proteomes" id="UP000885826"/>
    </source>
</evidence>
<name>A0A9C9ELL5_UNCW3</name>
<dbReference type="PANTHER" id="PTHR48090">
    <property type="entry name" value="UNDECAPRENYL-PHOSPHATE 4-DEOXY-4-FORMAMIDO-L-ARABINOSE TRANSFERASE-RELATED"/>
    <property type="match status" value="1"/>
</dbReference>
<dbReference type="AlphaFoldDB" id="A0A9C9ELL5"/>
<dbReference type="PANTHER" id="PTHR48090:SF7">
    <property type="entry name" value="RFBJ PROTEIN"/>
    <property type="match status" value="1"/>
</dbReference>